<dbReference type="Proteomes" id="UP000271374">
    <property type="component" value="Unassembled WGS sequence"/>
</dbReference>
<dbReference type="InterPro" id="IPR006121">
    <property type="entry name" value="HMA_dom"/>
</dbReference>
<evidence type="ECO:0000313" key="3">
    <source>
        <dbReference type="Proteomes" id="UP000271374"/>
    </source>
</evidence>
<dbReference type="Pfam" id="PF00403">
    <property type="entry name" value="HMA"/>
    <property type="match status" value="1"/>
</dbReference>
<dbReference type="AlphaFoldDB" id="A0A431WFW2"/>
<accession>A0A431WFW2</accession>
<dbReference type="Gene3D" id="3.30.70.100">
    <property type="match status" value="1"/>
</dbReference>
<name>A0A431WFW2_9BACI</name>
<dbReference type="EMBL" id="RXNT01000004">
    <property type="protein sequence ID" value="RTR34067.1"/>
    <property type="molecule type" value="Genomic_DNA"/>
</dbReference>
<sequence length="78" mass="8427">MRKLASGTWKLEGVKTQEDADKVLQALNSVWGVRKAEVNVNSGEMVVSFDEKAATHDDFAQAVIDTGYKVGGSKDEGL</sequence>
<evidence type="ECO:0000313" key="2">
    <source>
        <dbReference type="EMBL" id="RTR34067.1"/>
    </source>
</evidence>
<reference evidence="2 3" key="1">
    <citation type="submission" date="2018-12" db="EMBL/GenBank/DDBJ databases">
        <title>Bacillus yapensis draft genome sequence.</title>
        <authorList>
            <person name="Yu L."/>
            <person name="Xu X."/>
            <person name="Tang X."/>
        </authorList>
    </citation>
    <scope>NUCLEOTIDE SEQUENCE [LARGE SCALE GENOMIC DNA]</scope>
    <source>
        <strain evidence="2 3">XXST-01</strain>
    </source>
</reference>
<comment type="caution">
    <text evidence="2">The sequence shown here is derived from an EMBL/GenBank/DDBJ whole genome shotgun (WGS) entry which is preliminary data.</text>
</comment>
<proteinExistence type="predicted"/>
<dbReference type="InterPro" id="IPR036163">
    <property type="entry name" value="HMA_dom_sf"/>
</dbReference>
<organism evidence="2 3">
    <name type="scientific">Bacillus yapensis</name>
    <dbReference type="NCBI Taxonomy" id="2492960"/>
    <lineage>
        <taxon>Bacteria</taxon>
        <taxon>Bacillati</taxon>
        <taxon>Bacillota</taxon>
        <taxon>Bacilli</taxon>
        <taxon>Bacillales</taxon>
        <taxon>Bacillaceae</taxon>
        <taxon>Bacillus</taxon>
    </lineage>
</organism>
<dbReference type="PROSITE" id="PS50846">
    <property type="entry name" value="HMA_2"/>
    <property type="match status" value="1"/>
</dbReference>
<dbReference type="CDD" id="cd00371">
    <property type="entry name" value="HMA"/>
    <property type="match status" value="1"/>
</dbReference>
<evidence type="ECO:0000259" key="1">
    <source>
        <dbReference type="PROSITE" id="PS50846"/>
    </source>
</evidence>
<dbReference type="OrthoDB" id="2884671at2"/>
<dbReference type="SUPFAM" id="SSF55008">
    <property type="entry name" value="HMA, heavy metal-associated domain"/>
    <property type="match status" value="1"/>
</dbReference>
<protein>
    <submittedName>
        <fullName evidence="2">Copper chaperone</fullName>
    </submittedName>
</protein>
<feature type="domain" description="HMA" evidence="1">
    <location>
        <begin position="5"/>
        <end position="71"/>
    </location>
</feature>
<gene>
    <name evidence="2" type="ORF">EKG37_07610</name>
</gene>
<keyword evidence="3" id="KW-1185">Reference proteome</keyword>
<dbReference type="GO" id="GO:0046872">
    <property type="term" value="F:metal ion binding"/>
    <property type="evidence" value="ECO:0007669"/>
    <property type="project" value="InterPro"/>
</dbReference>